<feature type="compositionally biased region" description="Low complexity" evidence="1">
    <location>
        <begin position="21"/>
        <end position="35"/>
    </location>
</feature>
<evidence type="ECO:0000313" key="2">
    <source>
        <dbReference type="Proteomes" id="UP001652640"/>
    </source>
</evidence>
<evidence type="ECO:0000256" key="1">
    <source>
        <dbReference type="SAM" id="MobiDB-lite"/>
    </source>
</evidence>
<reference evidence="3" key="2">
    <citation type="submission" date="2025-08" db="UniProtKB">
        <authorList>
            <consortium name="RefSeq"/>
        </authorList>
    </citation>
    <scope>IDENTIFICATION</scope>
    <source>
        <tissue evidence="3">Tongue muscle</tissue>
    </source>
</reference>
<feature type="region of interest" description="Disordered" evidence="1">
    <location>
        <begin position="21"/>
        <end position="54"/>
    </location>
</feature>
<dbReference type="RefSeq" id="XP_070309174.1">
    <property type="nucleotide sequence ID" value="XM_070453073.1"/>
</dbReference>
<keyword evidence="2" id="KW-1185">Reference proteome</keyword>
<gene>
    <name evidence="3" type="primary">C23H12orf42</name>
</gene>
<evidence type="ECO:0000313" key="3">
    <source>
        <dbReference type="RefSeq" id="XP_070309174.1"/>
    </source>
</evidence>
<dbReference type="Pfam" id="PF15380">
    <property type="entry name" value="DUF4607"/>
    <property type="match status" value="2"/>
</dbReference>
<protein>
    <submittedName>
        <fullName evidence="3">LOW QUALITY PROTEIN: uncharacterized protein C12orf42 homolog</fullName>
    </submittedName>
</protein>
<reference evidence="2" key="1">
    <citation type="journal article" date="2022" name="J. Hered.">
        <title>A De Novo Chromosome-Level Genome Assembly of the White-Tailed Deer, Odocoileus Virginianus.</title>
        <authorList>
            <person name="London E.W."/>
            <person name="Roca A.L."/>
            <person name="Novakofski J.E."/>
            <person name="Mateus-Pinilla N.E."/>
        </authorList>
    </citation>
    <scope>NUCLEOTIDE SEQUENCE [LARGE SCALE GENOMIC DNA]</scope>
</reference>
<accession>A0ABM4H0T2</accession>
<proteinExistence type="predicted"/>
<feature type="compositionally biased region" description="Low complexity" evidence="1">
    <location>
        <begin position="43"/>
        <end position="52"/>
    </location>
</feature>
<dbReference type="PANTHER" id="PTHR40708">
    <property type="entry name" value="RIKEN CDNA 1700113H08 GENE"/>
    <property type="match status" value="1"/>
</dbReference>
<sequence length="165" mass="17822">MTYFQKGFSTQWQIEDCSTFTSTAPPGPPAASIASFKEESHGEVSPSPTPSSEWEETPLIFTVHRPANLDSESRLPGAPGNPVRIGAVAMAPKMLRKHPHLTPAPGKRAGTDASFHRSLAEAPLPGFASIPTHLPSKRLIKVWSFPTPAVRVSILFVHRPLLGRG</sequence>
<dbReference type="PANTHER" id="PTHR40708:SF1">
    <property type="entry name" value="RIKEN CDNA 1700113H08 GENE"/>
    <property type="match status" value="1"/>
</dbReference>
<name>A0ABM4H0T2_ODOVR</name>
<dbReference type="Proteomes" id="UP001652640">
    <property type="component" value="Chromosome 23"/>
</dbReference>
<organism evidence="2 3">
    <name type="scientific">Odocoileus virginianus</name>
    <name type="common">White-tailed deer</name>
    <dbReference type="NCBI Taxonomy" id="9874"/>
    <lineage>
        <taxon>Eukaryota</taxon>
        <taxon>Metazoa</taxon>
        <taxon>Chordata</taxon>
        <taxon>Craniata</taxon>
        <taxon>Vertebrata</taxon>
        <taxon>Euteleostomi</taxon>
        <taxon>Mammalia</taxon>
        <taxon>Eutheria</taxon>
        <taxon>Laurasiatheria</taxon>
        <taxon>Artiodactyla</taxon>
        <taxon>Ruminantia</taxon>
        <taxon>Pecora</taxon>
        <taxon>Cervidae</taxon>
        <taxon>Odocoileinae</taxon>
        <taxon>Odocoileus</taxon>
    </lineage>
</organism>
<dbReference type="InterPro" id="IPR029288">
    <property type="entry name" value="DUF4607"/>
</dbReference>
<dbReference type="GeneID" id="110148014"/>